<comment type="caution">
    <text evidence="1">The sequence shown here is derived from an EMBL/GenBank/DDBJ whole genome shotgun (WGS) entry which is preliminary data.</text>
</comment>
<gene>
    <name evidence="1" type="ORF">MCHLDSM_07146</name>
</gene>
<dbReference type="PATRIC" id="fig|37916.4.peg.7162"/>
<dbReference type="STRING" id="37916.MCHLDSM_07146"/>
<evidence type="ECO:0008006" key="3">
    <source>
        <dbReference type="Google" id="ProtNLM"/>
    </source>
</evidence>
<accession>A0A0J6VCH1</accession>
<evidence type="ECO:0000313" key="2">
    <source>
        <dbReference type="Proteomes" id="UP000036513"/>
    </source>
</evidence>
<dbReference type="Proteomes" id="UP000036513">
    <property type="component" value="Unassembled WGS sequence"/>
</dbReference>
<proteinExistence type="predicted"/>
<reference evidence="1 2" key="1">
    <citation type="journal article" date="2015" name="Genome Biol. Evol.">
        <title>Characterization of Three Mycobacterium spp. with Potential Use in Bioremediation by Genome Sequencing and Comparative Genomics.</title>
        <authorList>
            <person name="Das S."/>
            <person name="Pettersson B.M."/>
            <person name="Behra P.R."/>
            <person name="Ramesh M."/>
            <person name="Dasgupta S."/>
            <person name="Bhattacharya A."/>
            <person name="Kirsebom L.A."/>
        </authorList>
    </citation>
    <scope>NUCLEOTIDE SEQUENCE [LARGE SCALE GENOMIC DNA]</scope>
    <source>
        <strain evidence="1 2">DSM 43826</strain>
    </source>
</reference>
<dbReference type="EMBL" id="JYNL01000069">
    <property type="protein sequence ID" value="KMO67889.1"/>
    <property type="molecule type" value="Genomic_DNA"/>
</dbReference>
<protein>
    <recommendedName>
        <fullName evidence="3">Excreted virulence factor EspC (Type VII ESX diderm)</fullName>
    </recommendedName>
</protein>
<organism evidence="1 2">
    <name type="scientific">Mycolicibacterium chlorophenolicum</name>
    <dbReference type="NCBI Taxonomy" id="37916"/>
    <lineage>
        <taxon>Bacteria</taxon>
        <taxon>Bacillati</taxon>
        <taxon>Actinomycetota</taxon>
        <taxon>Actinomycetes</taxon>
        <taxon>Mycobacteriales</taxon>
        <taxon>Mycobacteriaceae</taxon>
        <taxon>Mycolicibacterium</taxon>
    </lineage>
</organism>
<keyword evidence="2" id="KW-1185">Reference proteome</keyword>
<dbReference type="AlphaFoldDB" id="A0A0J6VCH1"/>
<sequence>MLRAFAGQVDEASGAIRAVDVGRTASTAADGLPGSTTQWAMRMVGEHLATLSDAIAANVTKMGVAVRGAGDTFEVEDTALAGSFDKLF</sequence>
<evidence type="ECO:0000313" key="1">
    <source>
        <dbReference type="EMBL" id="KMO67889.1"/>
    </source>
</evidence>
<name>A0A0J6VCH1_9MYCO</name>